<evidence type="ECO:0000256" key="1">
    <source>
        <dbReference type="ARBA" id="ARBA00023604"/>
    </source>
</evidence>
<dbReference type="AlphaFoldDB" id="A0A9Q0AP02"/>
<dbReference type="EMBL" id="JAFIMR010000017">
    <property type="protein sequence ID" value="KAI1868377.1"/>
    <property type="molecule type" value="Genomic_DNA"/>
</dbReference>
<evidence type="ECO:0000313" key="3">
    <source>
        <dbReference type="Proteomes" id="UP000829685"/>
    </source>
</evidence>
<comment type="similarity">
    <text evidence="1">Belongs to the asaB hydroxylase/desaturase family.</text>
</comment>
<dbReference type="PANTHER" id="PTHR34598:SF3">
    <property type="entry name" value="OXIDOREDUCTASE AN1597"/>
    <property type="match status" value="1"/>
</dbReference>
<accession>A0A9Q0AP02</accession>
<proteinExistence type="inferred from homology"/>
<protein>
    <submittedName>
        <fullName evidence="2">Uncharacterized protein</fullName>
    </submittedName>
</protein>
<gene>
    <name evidence="2" type="ORF">JX265_007200</name>
</gene>
<dbReference type="NCBIfam" id="NF041278">
    <property type="entry name" value="CmcJ_NvfI_EfuI"/>
    <property type="match status" value="1"/>
</dbReference>
<name>A0A9Q0AP02_9PEZI</name>
<dbReference type="GO" id="GO:0016491">
    <property type="term" value="F:oxidoreductase activity"/>
    <property type="evidence" value="ECO:0007669"/>
    <property type="project" value="InterPro"/>
</dbReference>
<dbReference type="PANTHER" id="PTHR34598">
    <property type="entry name" value="BLL6449 PROTEIN"/>
    <property type="match status" value="1"/>
</dbReference>
<keyword evidence="3" id="KW-1185">Reference proteome</keyword>
<evidence type="ECO:0000313" key="2">
    <source>
        <dbReference type="EMBL" id="KAI1868377.1"/>
    </source>
</evidence>
<dbReference type="InterPro" id="IPR044053">
    <property type="entry name" value="AsaB-like"/>
</dbReference>
<organism evidence="2 3">
    <name type="scientific">Neoarthrinium moseri</name>
    <dbReference type="NCBI Taxonomy" id="1658444"/>
    <lineage>
        <taxon>Eukaryota</taxon>
        <taxon>Fungi</taxon>
        <taxon>Dikarya</taxon>
        <taxon>Ascomycota</taxon>
        <taxon>Pezizomycotina</taxon>
        <taxon>Sordariomycetes</taxon>
        <taxon>Xylariomycetidae</taxon>
        <taxon>Amphisphaeriales</taxon>
        <taxon>Apiosporaceae</taxon>
        <taxon>Neoarthrinium</taxon>
    </lineage>
</organism>
<dbReference type="Proteomes" id="UP000829685">
    <property type="component" value="Unassembled WGS sequence"/>
</dbReference>
<reference evidence="2" key="1">
    <citation type="submission" date="2021-03" db="EMBL/GenBank/DDBJ databases">
        <title>Revisited historic fungal species revealed as producer of novel bioactive compounds through whole genome sequencing and comparative genomics.</title>
        <authorList>
            <person name="Vignolle G.A."/>
            <person name="Hochenegger N."/>
            <person name="Mach R.L."/>
            <person name="Mach-Aigner A.R."/>
            <person name="Javad Rahimi M."/>
            <person name="Salim K.A."/>
            <person name="Chan C.M."/>
            <person name="Lim L.B.L."/>
            <person name="Cai F."/>
            <person name="Druzhinina I.S."/>
            <person name="U'Ren J.M."/>
            <person name="Derntl C."/>
        </authorList>
    </citation>
    <scope>NUCLEOTIDE SEQUENCE</scope>
    <source>
        <strain evidence="2">TUCIM 5799</strain>
    </source>
</reference>
<sequence length="299" mass="33987">MASTPLCQRHNVQTTFHYMDLTDPSFSDPVSFPSEKEERKNIANLPGNRKPAVSLPFVVEDISHDLDKYTLDSHGFQIFRHESKLSQADFANDELVKAIYYPESIELLKKVTGASYVYVYEHNSRGPVKPDQDKNIPMQNPCHFVHCDQSYHGAEVIALDRLPDKVFAEKVIRGHFAIMNVWRPVKTIYKDPFACANPHSVVDATDLAPMPIQADDLLEEGWAVGPNQNHRWYFKYAQQPDEVLLFKNFDSEGPVRRTVHSSFIDPQHIDDAERESMELRCIVVFGQKPPGNLLGPPGA</sequence>
<comment type="caution">
    <text evidence="2">The sequence shown here is derived from an EMBL/GenBank/DDBJ whole genome shotgun (WGS) entry which is preliminary data.</text>
</comment>